<reference evidence="3" key="1">
    <citation type="submission" date="2023-05" db="EMBL/GenBank/DDBJ databases">
        <title>Nepenthes gracilis genome sequencing.</title>
        <authorList>
            <person name="Fukushima K."/>
        </authorList>
    </citation>
    <scope>NUCLEOTIDE SEQUENCE</scope>
    <source>
        <strain evidence="3">SING2019-196</strain>
    </source>
</reference>
<protein>
    <submittedName>
        <fullName evidence="3">Uncharacterized protein</fullName>
    </submittedName>
</protein>
<evidence type="ECO:0000256" key="1">
    <source>
        <dbReference type="SAM" id="Coils"/>
    </source>
</evidence>
<proteinExistence type="predicted"/>
<organism evidence="3 4">
    <name type="scientific">Nepenthes gracilis</name>
    <name type="common">Slender pitcher plant</name>
    <dbReference type="NCBI Taxonomy" id="150966"/>
    <lineage>
        <taxon>Eukaryota</taxon>
        <taxon>Viridiplantae</taxon>
        <taxon>Streptophyta</taxon>
        <taxon>Embryophyta</taxon>
        <taxon>Tracheophyta</taxon>
        <taxon>Spermatophyta</taxon>
        <taxon>Magnoliopsida</taxon>
        <taxon>eudicotyledons</taxon>
        <taxon>Gunneridae</taxon>
        <taxon>Pentapetalae</taxon>
        <taxon>Caryophyllales</taxon>
        <taxon>Nepenthaceae</taxon>
        <taxon>Nepenthes</taxon>
    </lineage>
</organism>
<sequence>MAFPAIGVTVPLTHWIEPVSPQAGFITVYEHHLRGGLRYPTHCTLYAVVDALGVPMARLHPNTLRYLGILVHFAILHGGSFDAKAARLIFRFMESEDWVSMSPKARFRFRGTNPDSVKGWKERFFFLQEPPDSELPRVWGPISEYFHEKPTAEDAAESERLISAIMSEEAKFSIQCYFLTSITFESSKWGSPSGWAIAGLGKEGPGDTAIPPLSGGIEEESCSLLESSTNDDEDEVALKRLREPEGTSLRRSRRRITSPSIVVGSLASKRPTSVGRQGETAEPSSTSVAGLFAGEVYEMESLPTGNPPTCSTAEATDDVVVLEGPEGPFAAALEPVSEARGPVESSAIFVEPISEYRLPEGLATGSRDVLVAGAPSFPTAAALLASLPTAGEGAEPQGEALPGDLTHSPCATPDQVRLFPSGLPLPLRALEVFLTLLLTQAPSEVDPFDVLSALLHGNLQQATFNGRAQFASLREENGRLQQRVAQLEAIVVTLEDHVTRLARDMVGRFSPLEAQLALETRYWDGIRLCRKIASMVAPHVPREVFHPGNAGIQEASRLKDFHEEASPSSSPD</sequence>
<keyword evidence="4" id="KW-1185">Reference proteome</keyword>
<evidence type="ECO:0000313" key="4">
    <source>
        <dbReference type="Proteomes" id="UP001279734"/>
    </source>
</evidence>
<dbReference type="AlphaFoldDB" id="A0AAD3SX32"/>
<dbReference type="EMBL" id="BSYO01000019">
    <property type="protein sequence ID" value="GMH18652.1"/>
    <property type="molecule type" value="Genomic_DNA"/>
</dbReference>
<feature type="region of interest" description="Disordered" evidence="2">
    <location>
        <begin position="267"/>
        <end position="286"/>
    </location>
</feature>
<accession>A0AAD3SX32</accession>
<gene>
    <name evidence="3" type="ORF">Nepgr_020493</name>
</gene>
<feature type="coiled-coil region" evidence="1">
    <location>
        <begin position="470"/>
        <end position="497"/>
    </location>
</feature>
<comment type="caution">
    <text evidence="3">The sequence shown here is derived from an EMBL/GenBank/DDBJ whole genome shotgun (WGS) entry which is preliminary data.</text>
</comment>
<dbReference type="Proteomes" id="UP001279734">
    <property type="component" value="Unassembled WGS sequence"/>
</dbReference>
<name>A0AAD3SX32_NEPGR</name>
<keyword evidence="1" id="KW-0175">Coiled coil</keyword>
<evidence type="ECO:0000313" key="3">
    <source>
        <dbReference type="EMBL" id="GMH18652.1"/>
    </source>
</evidence>
<evidence type="ECO:0000256" key="2">
    <source>
        <dbReference type="SAM" id="MobiDB-lite"/>
    </source>
</evidence>